<dbReference type="Pfam" id="PF10988">
    <property type="entry name" value="DUF2807"/>
    <property type="match status" value="1"/>
</dbReference>
<reference evidence="3 4" key="1">
    <citation type="journal article" date="2009" name="Stand. Genomic Sci.">
        <title>Complete genome sequence of Pedobacter heparinus type strain (HIM 762-3).</title>
        <authorList>
            <person name="Han C."/>
            <person name="Spring S."/>
            <person name="Lapidus A."/>
            <person name="Del Rio T.G."/>
            <person name="Tice H."/>
            <person name="Copeland A."/>
            <person name="Cheng J.F."/>
            <person name="Lucas S."/>
            <person name="Chen F."/>
            <person name="Nolan M."/>
            <person name="Bruce D."/>
            <person name="Goodwin L."/>
            <person name="Pitluck S."/>
            <person name="Ivanova N."/>
            <person name="Mavromatis K."/>
            <person name="Mikhailova N."/>
            <person name="Pati A."/>
            <person name="Chen A."/>
            <person name="Palaniappan K."/>
            <person name="Land M."/>
            <person name="Hauser L."/>
            <person name="Chang Y.J."/>
            <person name="Jeffries C.C."/>
            <person name="Saunders E."/>
            <person name="Chertkov O."/>
            <person name="Brettin T."/>
            <person name="Goker M."/>
            <person name="Rohde M."/>
            <person name="Bristow J."/>
            <person name="Eisen J.A."/>
            <person name="Markowitz V."/>
            <person name="Hugenholtz P."/>
            <person name="Kyrpides N.C."/>
            <person name="Klenk H.P."/>
            <person name="Detter J.C."/>
        </authorList>
    </citation>
    <scope>NUCLEOTIDE SEQUENCE [LARGE SCALE GENOMIC DNA]</scope>
    <source>
        <strain evidence="4">ATCC 13125 / DSM 2366 / CIP 104194 / JCM 7457 / NBRC 12017 / NCIMB 9290 / NRRL B-14731 / HIM 762-3</strain>
    </source>
</reference>
<dbReference type="eggNOG" id="COG3595">
    <property type="taxonomic scope" value="Bacteria"/>
</dbReference>
<evidence type="ECO:0000259" key="2">
    <source>
        <dbReference type="Pfam" id="PF10988"/>
    </source>
</evidence>
<dbReference type="OrthoDB" id="794214at2"/>
<feature type="chain" id="PRO_5002974609" description="Putative auto-transporter adhesin head GIN domain-containing protein" evidence="1">
    <location>
        <begin position="21"/>
        <end position="243"/>
    </location>
</feature>
<name>C6Y2G2_PEDHD</name>
<dbReference type="InterPro" id="IPR021255">
    <property type="entry name" value="DUF2807"/>
</dbReference>
<accession>C6Y2G2</accession>
<feature type="domain" description="Putative auto-transporter adhesin head GIN" evidence="2">
    <location>
        <begin position="42"/>
        <end position="228"/>
    </location>
</feature>
<dbReference type="Gene3D" id="2.160.20.120">
    <property type="match status" value="1"/>
</dbReference>
<dbReference type="EMBL" id="CP001681">
    <property type="protein sequence ID" value="ACU05172.1"/>
    <property type="molecule type" value="Genomic_DNA"/>
</dbReference>
<dbReference type="KEGG" id="phe:Phep_2974"/>
<keyword evidence="4" id="KW-1185">Reference proteome</keyword>
<organism evidence="3 4">
    <name type="scientific">Pedobacter heparinus (strain ATCC 13125 / DSM 2366 / CIP 104194 / JCM 7457 / NBRC 12017 / NCIMB 9290 / NRRL B-14731 / HIM 762-3)</name>
    <dbReference type="NCBI Taxonomy" id="485917"/>
    <lineage>
        <taxon>Bacteria</taxon>
        <taxon>Pseudomonadati</taxon>
        <taxon>Bacteroidota</taxon>
        <taxon>Sphingobacteriia</taxon>
        <taxon>Sphingobacteriales</taxon>
        <taxon>Sphingobacteriaceae</taxon>
        <taxon>Pedobacter</taxon>
    </lineage>
</organism>
<dbReference type="STRING" id="485917.Phep_2974"/>
<dbReference type="RefSeq" id="WP_015808782.1">
    <property type="nucleotide sequence ID" value="NC_013061.1"/>
</dbReference>
<gene>
    <name evidence="3" type="ordered locus">Phep_2974</name>
</gene>
<dbReference type="PANTHER" id="PTHR39200">
    <property type="entry name" value="HYPOTHETICAL EXPORTED PROTEIN"/>
    <property type="match status" value="1"/>
</dbReference>
<dbReference type="PANTHER" id="PTHR39200:SF1">
    <property type="entry name" value="AUTO-TRANSPORTER ADHESIN HEAD GIN DOMAIN-CONTAINING PROTEIN-RELATED"/>
    <property type="match status" value="1"/>
</dbReference>
<evidence type="ECO:0000256" key="1">
    <source>
        <dbReference type="SAM" id="SignalP"/>
    </source>
</evidence>
<dbReference type="HOGENOM" id="CLU_072746_2_2_10"/>
<keyword evidence="1" id="KW-0732">Signal</keyword>
<sequence length="243" mass="25089">MKPILPILFAALLFSASVKSHPVIPVVQKAAAAASDERTVKNFNGIIAGGPIQVVVKFGNTESLRFEGDKEAISTLVSEVKGDKLVIRPQTSWVSWARKYENKKIVAYVTARQLSSLTMSGDGSITVSGTVTATEFAATLSGSGFIQANVEADKITGVVSGSGAANISGKAEQASVTLSGAGSFGGKVLTVNELSARISGKGSINVNTNGKIKAVISGSGHVYYSGNPEIQKTVLGSGDVTER</sequence>
<dbReference type="Proteomes" id="UP000000852">
    <property type="component" value="Chromosome"/>
</dbReference>
<proteinExistence type="predicted"/>
<feature type="signal peptide" evidence="1">
    <location>
        <begin position="1"/>
        <end position="20"/>
    </location>
</feature>
<evidence type="ECO:0000313" key="4">
    <source>
        <dbReference type="Proteomes" id="UP000000852"/>
    </source>
</evidence>
<protein>
    <recommendedName>
        <fullName evidence="2">Putative auto-transporter adhesin head GIN domain-containing protein</fullName>
    </recommendedName>
</protein>
<evidence type="ECO:0000313" key="3">
    <source>
        <dbReference type="EMBL" id="ACU05172.1"/>
    </source>
</evidence>
<dbReference type="AlphaFoldDB" id="C6Y2G2"/>